<evidence type="ECO:0000256" key="3">
    <source>
        <dbReference type="ARBA" id="ARBA00022448"/>
    </source>
</evidence>
<feature type="transmembrane region" description="Helical" evidence="8">
    <location>
        <begin position="71"/>
        <end position="96"/>
    </location>
</feature>
<evidence type="ECO:0000256" key="7">
    <source>
        <dbReference type="ARBA" id="ARBA00023136"/>
    </source>
</evidence>
<dbReference type="InterPro" id="IPR011606">
    <property type="entry name" value="Brnchd-chn_aa_trnsp_permease"/>
</dbReference>
<dbReference type="Pfam" id="PF03591">
    <property type="entry name" value="AzlC"/>
    <property type="match status" value="1"/>
</dbReference>
<dbReference type="RefSeq" id="WP_269315660.1">
    <property type="nucleotide sequence ID" value="NZ_CP098251.1"/>
</dbReference>
<evidence type="ECO:0000256" key="1">
    <source>
        <dbReference type="ARBA" id="ARBA00004651"/>
    </source>
</evidence>
<organism evidence="9">
    <name type="scientific">Oxalobacter aliiformigenes</name>
    <dbReference type="NCBI Taxonomy" id="2946593"/>
    <lineage>
        <taxon>Bacteria</taxon>
        <taxon>Pseudomonadati</taxon>
        <taxon>Pseudomonadota</taxon>
        <taxon>Betaproteobacteria</taxon>
        <taxon>Burkholderiales</taxon>
        <taxon>Oxalobacteraceae</taxon>
        <taxon>Oxalobacter</taxon>
    </lineage>
</organism>
<evidence type="ECO:0000256" key="5">
    <source>
        <dbReference type="ARBA" id="ARBA00022692"/>
    </source>
</evidence>
<reference evidence="9" key="1">
    <citation type="journal article" date="2022" name="Front. Microbiol.">
        <title>New perspectives on an old grouping: The genomic and phenotypic variability of Oxalobacter formigenes and the implications for calcium oxalate stone prevention.</title>
        <authorList>
            <person name="Chmiel J.A."/>
            <person name="Carr C."/>
            <person name="Stuivenberg G.A."/>
            <person name="Venema R."/>
            <person name="Chanyi R.M."/>
            <person name="Al K.F."/>
            <person name="Giguere D."/>
            <person name="Say H."/>
            <person name="Akouris P.P."/>
            <person name="Dominguez Romero S.A."/>
            <person name="Kwong A."/>
            <person name="Tai V."/>
            <person name="Koval S.F."/>
            <person name="Razvi H."/>
            <person name="Bjazevic J."/>
            <person name="Burton J.P."/>
        </authorList>
    </citation>
    <scope>NUCLEOTIDE SEQUENCE</scope>
    <source>
        <strain evidence="9">OxK</strain>
    </source>
</reference>
<evidence type="ECO:0000256" key="2">
    <source>
        <dbReference type="ARBA" id="ARBA00010735"/>
    </source>
</evidence>
<keyword evidence="6 8" id="KW-1133">Transmembrane helix</keyword>
<keyword evidence="5 8" id="KW-0812">Transmembrane</keyword>
<feature type="transmembrane region" description="Helical" evidence="8">
    <location>
        <begin position="192"/>
        <end position="210"/>
    </location>
</feature>
<name>A0A9E9LDC5_9BURK</name>
<feature type="transmembrane region" description="Helical" evidence="8">
    <location>
        <begin position="137"/>
        <end position="162"/>
    </location>
</feature>
<protein>
    <submittedName>
        <fullName evidence="9">AzlC family ABC transporter permease</fullName>
    </submittedName>
</protein>
<keyword evidence="3" id="KW-0813">Transport</keyword>
<dbReference type="GO" id="GO:1903785">
    <property type="term" value="P:L-valine transmembrane transport"/>
    <property type="evidence" value="ECO:0007669"/>
    <property type="project" value="TreeGrafter"/>
</dbReference>
<keyword evidence="4" id="KW-1003">Cell membrane</keyword>
<evidence type="ECO:0000313" key="9">
    <source>
        <dbReference type="EMBL" id="WAV90664.1"/>
    </source>
</evidence>
<gene>
    <name evidence="9" type="ORF">NB646_07315</name>
</gene>
<feature type="transmembrane region" description="Helical" evidence="8">
    <location>
        <begin position="168"/>
        <end position="185"/>
    </location>
</feature>
<accession>A0A9E9LDC5</accession>
<dbReference type="PANTHER" id="PTHR34979:SF1">
    <property type="entry name" value="INNER MEMBRANE PROTEIN YGAZ"/>
    <property type="match status" value="1"/>
</dbReference>
<dbReference type="Proteomes" id="UP001164819">
    <property type="component" value="Chromosome"/>
</dbReference>
<feature type="transmembrane region" description="Helical" evidence="8">
    <location>
        <begin position="16"/>
        <end position="35"/>
    </location>
</feature>
<dbReference type="EMBL" id="CP098251">
    <property type="protein sequence ID" value="WAV90664.1"/>
    <property type="molecule type" value="Genomic_DNA"/>
</dbReference>
<sequence length="236" mass="25477">MDKPGQTGEFIRGIKTALPVMLGFIPFGLVLGAQATQKGFSVLEVPLMTGINFGGGSEFAAVELWTSPPHIFVIALITFLINSRHLLMGAVLSPYLGHLPRKKVLAALFFMCDESWALGLNDAVSRKPDGNIRGFSLPFYMGAALTLYITWVVFTTIGSIIGPVIGDVRNWGFDMAFPAVFFVLLRGMWRGFAAARPWLVSLIVAIAVYLTVPGAWYVPAGAAAGLLFAFFTAGRT</sequence>
<comment type="similarity">
    <text evidence="2">Belongs to the AzlC family.</text>
</comment>
<comment type="subcellular location">
    <subcellularLocation>
        <location evidence="1">Cell membrane</location>
        <topology evidence="1">Multi-pass membrane protein</topology>
    </subcellularLocation>
</comment>
<dbReference type="GO" id="GO:0005886">
    <property type="term" value="C:plasma membrane"/>
    <property type="evidence" value="ECO:0007669"/>
    <property type="project" value="UniProtKB-SubCell"/>
</dbReference>
<dbReference type="PANTHER" id="PTHR34979">
    <property type="entry name" value="INNER MEMBRANE PROTEIN YGAZ"/>
    <property type="match status" value="1"/>
</dbReference>
<dbReference type="AlphaFoldDB" id="A0A9E9LDC5"/>
<keyword evidence="7 8" id="KW-0472">Membrane</keyword>
<evidence type="ECO:0000256" key="8">
    <source>
        <dbReference type="SAM" id="Phobius"/>
    </source>
</evidence>
<evidence type="ECO:0000256" key="4">
    <source>
        <dbReference type="ARBA" id="ARBA00022475"/>
    </source>
</evidence>
<evidence type="ECO:0000256" key="6">
    <source>
        <dbReference type="ARBA" id="ARBA00022989"/>
    </source>
</evidence>
<proteinExistence type="inferred from homology"/>